<gene>
    <name evidence="2" type="ORF">PPSIR1_26828</name>
</gene>
<protein>
    <submittedName>
        <fullName evidence="2">Uncharacterized protein</fullName>
    </submittedName>
</protein>
<feature type="transmembrane region" description="Helical" evidence="1">
    <location>
        <begin position="134"/>
        <end position="155"/>
    </location>
</feature>
<keyword evidence="1" id="KW-1133">Transmembrane helix</keyword>
<keyword evidence="3" id="KW-1185">Reference proteome</keyword>
<keyword evidence="1" id="KW-0472">Membrane</keyword>
<organism evidence="2 3">
    <name type="scientific">Plesiocystis pacifica SIR-1</name>
    <dbReference type="NCBI Taxonomy" id="391625"/>
    <lineage>
        <taxon>Bacteria</taxon>
        <taxon>Pseudomonadati</taxon>
        <taxon>Myxococcota</taxon>
        <taxon>Polyangia</taxon>
        <taxon>Nannocystales</taxon>
        <taxon>Nannocystaceae</taxon>
        <taxon>Plesiocystis</taxon>
    </lineage>
</organism>
<dbReference type="Proteomes" id="UP000005801">
    <property type="component" value="Unassembled WGS sequence"/>
</dbReference>
<evidence type="ECO:0000256" key="1">
    <source>
        <dbReference type="SAM" id="Phobius"/>
    </source>
</evidence>
<evidence type="ECO:0000313" key="2">
    <source>
        <dbReference type="EMBL" id="EDM76144.1"/>
    </source>
</evidence>
<evidence type="ECO:0000313" key="3">
    <source>
        <dbReference type="Proteomes" id="UP000005801"/>
    </source>
</evidence>
<comment type="caution">
    <text evidence="2">The sequence shown here is derived from an EMBL/GenBank/DDBJ whole genome shotgun (WGS) entry which is preliminary data.</text>
</comment>
<feature type="transmembrane region" description="Helical" evidence="1">
    <location>
        <begin position="96"/>
        <end position="114"/>
    </location>
</feature>
<dbReference type="AlphaFoldDB" id="A6GD69"/>
<dbReference type="EMBL" id="ABCS01000071">
    <property type="protein sequence ID" value="EDM76144.1"/>
    <property type="molecule type" value="Genomic_DNA"/>
</dbReference>
<proteinExistence type="predicted"/>
<sequence>MRREIARAGASVGYQDPELAPFECFSLCMSCGYLSAPSSLESTSDPMRGVEASERGPQRCMACGEHGLADLRHTPTVYSLGELEEDERPPSRGSRAAKIFVLSTLGVGLLAYMVRFVDGALSQTPIFEGVGPELTLSLIAPVLLPVVLMLGWVVHQARNLGSTARTTPRRWRLARGFGQRLRRPEQLERGVARETGELLRAPISGQPCLAYEVAICEEDLEYPAAMPGSDAWRLVEQDNVAFQVGEQRIPRGEALLRIPRSLAKVIPLDRRSPQLSRFLRMRGLLESDQLRAFEIVVLPGQRYAVGQNPDEPAQLFAA</sequence>
<reference evidence="2 3" key="1">
    <citation type="submission" date="2007-06" db="EMBL/GenBank/DDBJ databases">
        <authorList>
            <person name="Shimkets L."/>
            <person name="Ferriera S."/>
            <person name="Johnson J."/>
            <person name="Kravitz S."/>
            <person name="Beeson K."/>
            <person name="Sutton G."/>
            <person name="Rogers Y.-H."/>
            <person name="Friedman R."/>
            <person name="Frazier M."/>
            <person name="Venter J.C."/>
        </authorList>
    </citation>
    <scope>NUCLEOTIDE SEQUENCE [LARGE SCALE GENOMIC DNA]</scope>
    <source>
        <strain evidence="2 3">SIR-1</strain>
    </source>
</reference>
<keyword evidence="1" id="KW-0812">Transmembrane</keyword>
<name>A6GD69_9BACT</name>
<accession>A6GD69</accession>